<dbReference type="PROSITE" id="PS50850">
    <property type="entry name" value="MFS"/>
    <property type="match status" value="1"/>
</dbReference>
<dbReference type="PANTHER" id="PTHR11360">
    <property type="entry name" value="MONOCARBOXYLATE TRANSPORTER"/>
    <property type="match status" value="1"/>
</dbReference>
<dbReference type="Pfam" id="PF07690">
    <property type="entry name" value="MFS_1"/>
    <property type="match status" value="1"/>
</dbReference>
<dbReference type="InterPro" id="IPR020846">
    <property type="entry name" value="MFS_dom"/>
</dbReference>
<evidence type="ECO:0000256" key="4">
    <source>
        <dbReference type="SAM" id="Phobius"/>
    </source>
</evidence>
<comment type="caution">
    <text evidence="6">The sequence shown here is derived from an EMBL/GenBank/DDBJ whole genome shotgun (WGS) entry which is preliminary data.</text>
</comment>
<evidence type="ECO:0000313" key="11">
    <source>
        <dbReference type="Proteomes" id="UP000576087"/>
    </source>
</evidence>
<sequence>MSVLAVGQLIGWGTTFEAVGAIGRKLGSDLGLANEIVFAGLSVMMITSAFASPLTGRMLERFGASRVLSIGTLFFAAGLCVLASAQGVIGYITAWIILGLGAALALNAPAFTAVVEREGVEGKRTIAILMLFTGLSPTISWPLLNLLHDLIGWRSTFLWAAGLQVFVCLPLYLFGLPKPVARETARISANTAPVPLTAAGKKAAFIFVALSTAIASFVTFGLSPSLLEVLQQSGATPELALQLAAARGVLGISARGFDMLLGKHGNPFLTSVSGISLMIAGFSSLLLLPPSTVSLWIFVALYGFGSGILVVARALLPLALFSPSEYGRQASRLMMPQNIANAIAPILFTALLDRTGVSTALIISILLTLVALCSVILLISLVRKARRTASIVTPSRP</sequence>
<dbReference type="GO" id="GO:0022857">
    <property type="term" value="F:transmembrane transporter activity"/>
    <property type="evidence" value="ECO:0007669"/>
    <property type="project" value="InterPro"/>
</dbReference>
<gene>
    <name evidence="7" type="ORF">GGE31_001901</name>
    <name evidence="6" type="ORF">GGE33_001901</name>
    <name evidence="8" type="ORF">GGE35_001901</name>
</gene>
<dbReference type="PANTHER" id="PTHR11360:SF290">
    <property type="entry name" value="MONOCARBOXYLATE MFS PERMEASE"/>
    <property type="match status" value="1"/>
</dbReference>
<feature type="transmembrane region" description="Helical" evidence="4">
    <location>
        <begin position="204"/>
        <end position="227"/>
    </location>
</feature>
<protein>
    <submittedName>
        <fullName evidence="6">MFS family permease</fullName>
    </submittedName>
</protein>
<dbReference type="EMBL" id="JACIGW010000002">
    <property type="protein sequence ID" value="MBB4348159.1"/>
    <property type="molecule type" value="Genomic_DNA"/>
</dbReference>
<dbReference type="SUPFAM" id="SSF103473">
    <property type="entry name" value="MFS general substrate transporter"/>
    <property type="match status" value="1"/>
</dbReference>
<dbReference type="Gene3D" id="1.20.1250.20">
    <property type="entry name" value="MFS general substrate transporter like domains"/>
    <property type="match status" value="1"/>
</dbReference>
<keyword evidence="10" id="KW-1185">Reference proteome</keyword>
<organism evidence="6 9">
    <name type="scientific">Aliirhizobium cellulosilyticum</name>
    <dbReference type="NCBI Taxonomy" id="393664"/>
    <lineage>
        <taxon>Bacteria</taxon>
        <taxon>Pseudomonadati</taxon>
        <taxon>Pseudomonadota</taxon>
        <taxon>Alphaproteobacteria</taxon>
        <taxon>Hyphomicrobiales</taxon>
        <taxon>Rhizobiaceae</taxon>
        <taxon>Aliirhizobium</taxon>
    </lineage>
</organism>
<feature type="transmembrane region" description="Helical" evidence="4">
    <location>
        <begin position="36"/>
        <end position="55"/>
    </location>
</feature>
<evidence type="ECO:0000313" key="7">
    <source>
        <dbReference type="EMBL" id="MBB4411396.1"/>
    </source>
</evidence>
<dbReference type="Proteomes" id="UP000524535">
    <property type="component" value="Unassembled WGS sequence"/>
</dbReference>
<name>A0A7W6S6J9_9HYPH</name>
<evidence type="ECO:0000313" key="10">
    <source>
        <dbReference type="Proteomes" id="UP000524535"/>
    </source>
</evidence>
<feature type="transmembrane region" description="Helical" evidence="4">
    <location>
        <begin position="295"/>
        <end position="321"/>
    </location>
</feature>
<dbReference type="InterPro" id="IPR050327">
    <property type="entry name" value="Proton-linked_MCT"/>
</dbReference>
<dbReference type="EMBL" id="JACIHM010000002">
    <property type="protein sequence ID" value="MBB4446085.1"/>
    <property type="molecule type" value="Genomic_DNA"/>
</dbReference>
<dbReference type="Proteomes" id="UP000520770">
    <property type="component" value="Unassembled WGS sequence"/>
</dbReference>
<evidence type="ECO:0000256" key="2">
    <source>
        <dbReference type="ARBA" id="ARBA00022989"/>
    </source>
</evidence>
<accession>A0A7W6S6J9</accession>
<dbReference type="InterPro" id="IPR036259">
    <property type="entry name" value="MFS_trans_sf"/>
</dbReference>
<proteinExistence type="predicted"/>
<feature type="transmembrane region" description="Helical" evidence="4">
    <location>
        <begin position="269"/>
        <end position="289"/>
    </location>
</feature>
<keyword evidence="3 4" id="KW-0472">Membrane</keyword>
<dbReference type="AlphaFoldDB" id="A0A7W6S6J9"/>
<reference evidence="9 10" key="1">
    <citation type="submission" date="2020-08" db="EMBL/GenBank/DDBJ databases">
        <title>Genomic Encyclopedia of Type Strains, Phase IV (KMG-V): Genome sequencing to study the core and pangenomes of soil and plant-associated prokaryotes.</title>
        <authorList>
            <person name="Whitman W."/>
        </authorList>
    </citation>
    <scope>NUCLEOTIDE SEQUENCE [LARGE SCALE GENOMIC DNA]</scope>
    <source>
        <strain evidence="7 10">SEMIA 444</strain>
        <strain evidence="6 9">SEMIA 448</strain>
        <strain evidence="8 11">SEMIA 452</strain>
    </source>
</reference>
<evidence type="ECO:0000256" key="1">
    <source>
        <dbReference type="ARBA" id="ARBA00022692"/>
    </source>
</evidence>
<dbReference type="Proteomes" id="UP000576087">
    <property type="component" value="Unassembled WGS sequence"/>
</dbReference>
<evidence type="ECO:0000313" key="9">
    <source>
        <dbReference type="Proteomes" id="UP000520770"/>
    </source>
</evidence>
<feature type="transmembrane region" description="Helical" evidence="4">
    <location>
        <begin position="358"/>
        <end position="382"/>
    </location>
</feature>
<evidence type="ECO:0000259" key="5">
    <source>
        <dbReference type="PROSITE" id="PS50850"/>
    </source>
</evidence>
<evidence type="ECO:0000313" key="6">
    <source>
        <dbReference type="EMBL" id="MBB4348159.1"/>
    </source>
</evidence>
<keyword evidence="2 4" id="KW-1133">Transmembrane helix</keyword>
<dbReference type="InterPro" id="IPR011701">
    <property type="entry name" value="MFS"/>
</dbReference>
<evidence type="ECO:0000256" key="3">
    <source>
        <dbReference type="ARBA" id="ARBA00023136"/>
    </source>
</evidence>
<dbReference type="EMBL" id="JACIGY010000002">
    <property type="protein sequence ID" value="MBB4411396.1"/>
    <property type="molecule type" value="Genomic_DNA"/>
</dbReference>
<keyword evidence="1 4" id="KW-0812">Transmembrane</keyword>
<feature type="domain" description="Major facilitator superfamily (MFS) profile" evidence="5">
    <location>
        <begin position="1"/>
        <end position="386"/>
    </location>
</feature>
<evidence type="ECO:0000313" key="8">
    <source>
        <dbReference type="EMBL" id="MBB4446085.1"/>
    </source>
</evidence>
<feature type="transmembrane region" description="Helical" evidence="4">
    <location>
        <begin position="92"/>
        <end position="114"/>
    </location>
</feature>
<feature type="transmembrane region" description="Helical" evidence="4">
    <location>
        <begin position="156"/>
        <end position="176"/>
    </location>
</feature>
<feature type="transmembrane region" description="Helical" evidence="4">
    <location>
        <begin position="126"/>
        <end position="144"/>
    </location>
</feature>
<feature type="transmembrane region" description="Helical" evidence="4">
    <location>
        <begin position="67"/>
        <end position="86"/>
    </location>
</feature>